<evidence type="ECO:0000313" key="8">
    <source>
        <dbReference type="EMBL" id="QQL46424.1"/>
    </source>
</evidence>
<keyword evidence="6" id="KW-0963">Cytoplasm</keyword>
<dbReference type="HAMAP" id="MF_01007">
    <property type="entry name" value="16SrRNA_methyltr_H"/>
    <property type="match status" value="1"/>
</dbReference>
<evidence type="ECO:0000256" key="6">
    <source>
        <dbReference type="HAMAP-Rule" id="MF_01007"/>
    </source>
</evidence>
<dbReference type="Pfam" id="PF01795">
    <property type="entry name" value="Methyltransf_5"/>
    <property type="match status" value="1"/>
</dbReference>
<keyword evidence="4 6" id="KW-0808">Transferase</keyword>
<comment type="catalytic activity">
    <reaction evidence="6">
        <text>cytidine(1402) in 16S rRNA + S-adenosyl-L-methionine = N(4)-methylcytidine(1402) in 16S rRNA + S-adenosyl-L-homocysteine + H(+)</text>
        <dbReference type="Rhea" id="RHEA:42928"/>
        <dbReference type="Rhea" id="RHEA-COMP:10286"/>
        <dbReference type="Rhea" id="RHEA-COMP:10287"/>
        <dbReference type="ChEBI" id="CHEBI:15378"/>
        <dbReference type="ChEBI" id="CHEBI:57856"/>
        <dbReference type="ChEBI" id="CHEBI:59789"/>
        <dbReference type="ChEBI" id="CHEBI:74506"/>
        <dbReference type="ChEBI" id="CHEBI:82748"/>
        <dbReference type="EC" id="2.1.1.199"/>
    </reaction>
</comment>
<evidence type="ECO:0000256" key="7">
    <source>
        <dbReference type="SAM" id="MobiDB-lite"/>
    </source>
</evidence>
<dbReference type="SUPFAM" id="SSF53335">
    <property type="entry name" value="S-adenosyl-L-methionine-dependent methyltransferases"/>
    <property type="match status" value="1"/>
</dbReference>
<dbReference type="EMBL" id="CP066776">
    <property type="protein sequence ID" value="QQL46424.1"/>
    <property type="molecule type" value="Genomic_DNA"/>
</dbReference>
<feature type="binding site" evidence="6">
    <location>
        <begin position="25"/>
        <end position="27"/>
    </location>
    <ligand>
        <name>S-adenosyl-L-methionine</name>
        <dbReference type="ChEBI" id="CHEBI:59789"/>
    </ligand>
</feature>
<feature type="region of interest" description="Disordered" evidence="7">
    <location>
        <begin position="280"/>
        <end position="302"/>
    </location>
</feature>
<evidence type="ECO:0000256" key="5">
    <source>
        <dbReference type="ARBA" id="ARBA00022691"/>
    </source>
</evidence>
<proteinExistence type="inferred from homology"/>
<keyword evidence="5 6" id="KW-0949">S-adenosyl-L-methionine</keyword>
<keyword evidence="3 6" id="KW-0489">Methyltransferase</keyword>
<name>A0A7T7F459_9BACT</name>
<evidence type="ECO:0000256" key="1">
    <source>
        <dbReference type="ARBA" id="ARBA00010396"/>
    </source>
</evidence>
<dbReference type="InterPro" id="IPR023397">
    <property type="entry name" value="SAM-dep_MeTrfase_MraW_recog"/>
</dbReference>
<dbReference type="GO" id="GO:0070475">
    <property type="term" value="P:rRNA base methylation"/>
    <property type="evidence" value="ECO:0007669"/>
    <property type="project" value="UniProtKB-UniRule"/>
</dbReference>
<dbReference type="InterPro" id="IPR029063">
    <property type="entry name" value="SAM-dependent_MTases_sf"/>
</dbReference>
<sequence length="302" mass="34356">MPDECIAALQPAEGKVIADLTLGGGGHTERLLEAGATVYGFDQDLEAIQFASERLARFGSRFIPVHSNFCGIERELTLRGVEHLDGVLIDLGVSSRQLDAPERGFSFMREGPLDMRMDANDPTMQTAADLVNTWEAEELARIFFQYGEEKFSRKIAREIVSYRSLHPFQTTLELADLIERVVPKRGPKHPATRVFQALRIAVNHEMSVLEQTLDALPRMLGDGGRLAIITFHSLEDRMVKLDFRKRSQEMLDHESWPEPRPNPDYAYRLVKRKPLLPTDEEIRVNPRSRSAKVRVAERLPRK</sequence>
<dbReference type="Gene3D" id="1.10.150.170">
    <property type="entry name" value="Putative methyltransferase TM0872, insert domain"/>
    <property type="match status" value="1"/>
</dbReference>
<dbReference type="GO" id="GO:0071424">
    <property type="term" value="F:rRNA (cytosine-N4-)-methyltransferase activity"/>
    <property type="evidence" value="ECO:0007669"/>
    <property type="project" value="UniProtKB-UniRule"/>
</dbReference>
<keyword evidence="2 6" id="KW-0698">rRNA processing</keyword>
<evidence type="ECO:0000256" key="4">
    <source>
        <dbReference type="ARBA" id="ARBA00022679"/>
    </source>
</evidence>
<protein>
    <recommendedName>
        <fullName evidence="6">Ribosomal RNA small subunit methyltransferase H</fullName>
        <ecNumber evidence="6">2.1.1.199</ecNumber>
    </recommendedName>
    <alternativeName>
        <fullName evidence="6">16S rRNA m(4)C1402 methyltransferase</fullName>
    </alternativeName>
    <alternativeName>
        <fullName evidence="6">rRNA (cytosine-N(4)-)-methyltransferase RsmH</fullName>
    </alternativeName>
</protein>
<dbReference type="PIRSF" id="PIRSF004486">
    <property type="entry name" value="MraW"/>
    <property type="match status" value="1"/>
</dbReference>
<keyword evidence="9" id="KW-1185">Reference proteome</keyword>
<feature type="binding site" evidence="6">
    <location>
        <position position="97"/>
    </location>
    <ligand>
        <name>S-adenosyl-L-methionine</name>
        <dbReference type="ChEBI" id="CHEBI:59789"/>
    </ligand>
</feature>
<dbReference type="Gene3D" id="3.40.50.150">
    <property type="entry name" value="Vaccinia Virus protein VP39"/>
    <property type="match status" value="1"/>
</dbReference>
<feature type="binding site" evidence="6">
    <location>
        <position position="90"/>
    </location>
    <ligand>
        <name>S-adenosyl-L-methionine</name>
        <dbReference type="ChEBI" id="CHEBI:59789"/>
    </ligand>
</feature>
<dbReference type="PANTHER" id="PTHR11265:SF0">
    <property type="entry name" value="12S RRNA N4-METHYLCYTIDINE METHYLTRANSFERASE"/>
    <property type="match status" value="1"/>
</dbReference>
<evidence type="ECO:0000313" key="9">
    <source>
        <dbReference type="Proteomes" id="UP000475117"/>
    </source>
</evidence>
<dbReference type="AlphaFoldDB" id="A0A7T7F459"/>
<comment type="similarity">
    <text evidence="1 6">Belongs to the methyltransferase superfamily. RsmH family.</text>
</comment>
<dbReference type="FunFam" id="1.10.150.170:FF:000003">
    <property type="entry name" value="Ribosomal RNA small subunit methyltransferase H"/>
    <property type="match status" value="1"/>
</dbReference>
<feature type="binding site" evidence="6">
    <location>
        <position position="69"/>
    </location>
    <ligand>
        <name>S-adenosyl-L-methionine</name>
        <dbReference type="ChEBI" id="CHEBI:59789"/>
    </ligand>
</feature>
<evidence type="ECO:0000256" key="2">
    <source>
        <dbReference type="ARBA" id="ARBA00022552"/>
    </source>
</evidence>
<dbReference type="EC" id="2.1.1.199" evidence="6"/>
<gene>
    <name evidence="6 8" type="primary">rsmH</name>
    <name evidence="8" type="ORF">G3M56_012580</name>
</gene>
<dbReference type="SUPFAM" id="SSF81799">
    <property type="entry name" value="Putative methyltransferase TM0872, insert domain"/>
    <property type="match status" value="1"/>
</dbReference>
<dbReference type="InterPro" id="IPR002903">
    <property type="entry name" value="RsmH"/>
</dbReference>
<evidence type="ECO:0000256" key="3">
    <source>
        <dbReference type="ARBA" id="ARBA00022603"/>
    </source>
</evidence>
<reference evidence="8 9" key="1">
    <citation type="submission" date="2020-12" db="EMBL/GenBank/DDBJ databases">
        <title>Sulforoseuscoccus oceanibium gen. nov., sp. nov., a representative of the phylum Verrucomicrobia with special cytoplasmic membrane, and proposal of Sulforoseuscoccusaceae fam. nov.</title>
        <authorList>
            <person name="Xi F."/>
        </authorList>
    </citation>
    <scope>NUCLEOTIDE SEQUENCE [LARGE SCALE GENOMIC DNA]</scope>
    <source>
        <strain evidence="8 9">T37</strain>
    </source>
</reference>
<dbReference type="NCBIfam" id="TIGR00006">
    <property type="entry name" value="16S rRNA (cytosine(1402)-N(4))-methyltransferase RsmH"/>
    <property type="match status" value="1"/>
</dbReference>
<organism evidence="8 9">
    <name type="scientific">Sulfuriroseicoccus oceanibius</name>
    <dbReference type="NCBI Taxonomy" id="2707525"/>
    <lineage>
        <taxon>Bacteria</taxon>
        <taxon>Pseudomonadati</taxon>
        <taxon>Verrucomicrobiota</taxon>
        <taxon>Verrucomicrobiia</taxon>
        <taxon>Verrucomicrobiales</taxon>
        <taxon>Verrucomicrobiaceae</taxon>
        <taxon>Sulfuriroseicoccus</taxon>
    </lineage>
</organism>
<comment type="subcellular location">
    <subcellularLocation>
        <location evidence="6">Cytoplasm</location>
    </subcellularLocation>
</comment>
<accession>A0A7T7F459</accession>
<dbReference type="PANTHER" id="PTHR11265">
    <property type="entry name" value="S-ADENOSYL-METHYLTRANSFERASE MRAW"/>
    <property type="match status" value="1"/>
</dbReference>
<dbReference type="Proteomes" id="UP000475117">
    <property type="component" value="Chromosome"/>
</dbReference>
<feature type="binding site" evidence="6">
    <location>
        <position position="42"/>
    </location>
    <ligand>
        <name>S-adenosyl-L-methionine</name>
        <dbReference type="ChEBI" id="CHEBI:59789"/>
    </ligand>
</feature>
<comment type="function">
    <text evidence="6">Specifically methylates the N4 position of cytidine in position 1402 (C1402) of 16S rRNA.</text>
</comment>
<dbReference type="GO" id="GO:0005737">
    <property type="term" value="C:cytoplasm"/>
    <property type="evidence" value="ECO:0007669"/>
    <property type="project" value="UniProtKB-SubCell"/>
</dbReference>
<dbReference type="KEGG" id="soa:G3M56_012580"/>